<gene>
    <name evidence="1" type="ORF">GCM10009827_042090</name>
</gene>
<name>A0ABN2AME8_9ACTN</name>
<proteinExistence type="predicted"/>
<organism evidence="1 2">
    <name type="scientific">Dactylosporangium maewongense</name>
    <dbReference type="NCBI Taxonomy" id="634393"/>
    <lineage>
        <taxon>Bacteria</taxon>
        <taxon>Bacillati</taxon>
        <taxon>Actinomycetota</taxon>
        <taxon>Actinomycetes</taxon>
        <taxon>Micromonosporales</taxon>
        <taxon>Micromonosporaceae</taxon>
        <taxon>Dactylosporangium</taxon>
    </lineage>
</organism>
<reference evidence="1 2" key="1">
    <citation type="journal article" date="2019" name="Int. J. Syst. Evol. Microbiol.">
        <title>The Global Catalogue of Microorganisms (GCM) 10K type strain sequencing project: providing services to taxonomists for standard genome sequencing and annotation.</title>
        <authorList>
            <consortium name="The Broad Institute Genomics Platform"/>
            <consortium name="The Broad Institute Genome Sequencing Center for Infectious Disease"/>
            <person name="Wu L."/>
            <person name="Ma J."/>
        </authorList>
    </citation>
    <scope>NUCLEOTIDE SEQUENCE [LARGE SCALE GENOMIC DNA]</scope>
    <source>
        <strain evidence="1 2">JCM 15933</strain>
    </source>
</reference>
<protein>
    <submittedName>
        <fullName evidence="1">Uncharacterized protein</fullName>
    </submittedName>
</protein>
<accession>A0ABN2AME8</accession>
<dbReference type="Proteomes" id="UP001501470">
    <property type="component" value="Unassembled WGS sequence"/>
</dbReference>
<keyword evidence="2" id="KW-1185">Reference proteome</keyword>
<evidence type="ECO:0000313" key="2">
    <source>
        <dbReference type="Proteomes" id="UP001501470"/>
    </source>
</evidence>
<comment type="caution">
    <text evidence="1">The sequence shown here is derived from an EMBL/GenBank/DDBJ whole genome shotgun (WGS) entry which is preliminary data.</text>
</comment>
<sequence length="46" mass="4677">MVAPRDSAPRTSARAVIDFEPGSRTVAVTGAEAVGAIHGRDTGAVR</sequence>
<evidence type="ECO:0000313" key="1">
    <source>
        <dbReference type="EMBL" id="GAA1521722.1"/>
    </source>
</evidence>
<dbReference type="EMBL" id="BAAAQD010000008">
    <property type="protein sequence ID" value="GAA1521722.1"/>
    <property type="molecule type" value="Genomic_DNA"/>
</dbReference>